<dbReference type="RefSeq" id="WP_328952891.1">
    <property type="nucleotide sequence ID" value="NZ_CP108110.1"/>
</dbReference>
<dbReference type="EMBL" id="CP108110">
    <property type="protein sequence ID" value="WUQ81816.1"/>
    <property type="molecule type" value="Genomic_DNA"/>
</dbReference>
<proteinExistence type="predicted"/>
<dbReference type="Proteomes" id="UP001432222">
    <property type="component" value="Chromosome"/>
</dbReference>
<evidence type="ECO:0000313" key="2">
    <source>
        <dbReference type="Proteomes" id="UP001432222"/>
    </source>
</evidence>
<gene>
    <name evidence="1" type="ORF">OHA16_01795</name>
</gene>
<keyword evidence="2" id="KW-1185">Reference proteome</keyword>
<evidence type="ECO:0000313" key="1">
    <source>
        <dbReference type="EMBL" id="WUQ81816.1"/>
    </source>
</evidence>
<name>A0ABZ1TT83_9ACTN</name>
<sequence length="343" mass="38546">MTRWAGVSKLSLMLETGGPGAEIYANGRNQVAVTISVKPTDENGGTYYGDISWPNRVNLVDYVSGEKLNWQGREGWCFTDREDRYFHHLPGGGSRAAAEPELAEDGTQKFTFYVTCWPGADRKSVSAWVETDTGKVYTTTAGSGSFEGKVTLDPLVALTHRRSGVNWEYSRTATRYENDTEYVSTEAWNYYLSLDSTDNYFVTFSVSGYWSDPGYEGFFACDIKPDSRHKNLYGSYVWYQEPHGSSYDGDGGYGGLIVNFPDGNKWWDYARVYDRPYPDQYLCFTWVHATTGGDGWHIPNGPINTWRVYFSPVITAWDRYGNTGKFSIDGSGVDSGIELADYS</sequence>
<accession>A0ABZ1TT83</accession>
<organism evidence="1 2">
    <name type="scientific">Kitasatospora purpeofusca</name>
    <dbReference type="NCBI Taxonomy" id="67352"/>
    <lineage>
        <taxon>Bacteria</taxon>
        <taxon>Bacillati</taxon>
        <taxon>Actinomycetota</taxon>
        <taxon>Actinomycetes</taxon>
        <taxon>Kitasatosporales</taxon>
        <taxon>Streptomycetaceae</taxon>
        <taxon>Kitasatospora</taxon>
    </lineage>
</organism>
<protein>
    <submittedName>
        <fullName evidence="1">Uncharacterized protein</fullName>
    </submittedName>
</protein>
<reference evidence="1" key="1">
    <citation type="submission" date="2022-10" db="EMBL/GenBank/DDBJ databases">
        <title>The complete genomes of actinobacterial strains from the NBC collection.</title>
        <authorList>
            <person name="Joergensen T.S."/>
            <person name="Alvarez Arevalo M."/>
            <person name="Sterndorff E.B."/>
            <person name="Faurdal D."/>
            <person name="Vuksanovic O."/>
            <person name="Mourched A.-S."/>
            <person name="Charusanti P."/>
            <person name="Shaw S."/>
            <person name="Blin K."/>
            <person name="Weber T."/>
        </authorList>
    </citation>
    <scope>NUCLEOTIDE SEQUENCE</scope>
    <source>
        <strain evidence="1">NBC_00222</strain>
    </source>
</reference>